<organism evidence="2 3">
    <name type="scientific">Melittangium boletus DSM 14713</name>
    <dbReference type="NCBI Taxonomy" id="1294270"/>
    <lineage>
        <taxon>Bacteria</taxon>
        <taxon>Pseudomonadati</taxon>
        <taxon>Myxococcota</taxon>
        <taxon>Myxococcia</taxon>
        <taxon>Myxococcales</taxon>
        <taxon>Cystobacterineae</taxon>
        <taxon>Archangiaceae</taxon>
        <taxon>Melittangium</taxon>
    </lineage>
</organism>
<sequence length="224" mass="24954">MPSAQQVLTEITQALAPTNEALRTHPYPEALARGELPLTVLRDFVGHQYHVVKSDLRSMSLLVHRFADEPAYDFMYGLFQGEVSAQRSLLKLAARLGLDERELERYEPQSEGFAYAAYLALAAAQGSAAELACALYVNFHAWGDNCQRLSAALHRRGFTAEDTAFLDAFAVHPPSEQQVLVLIQDGLDRGVTPRALHRATRLFQAYEKLFWDTLLALGRDVPSP</sequence>
<dbReference type="RefSeq" id="WP_095976815.1">
    <property type="nucleotide sequence ID" value="NZ_CP022163.1"/>
</dbReference>
<dbReference type="AlphaFoldDB" id="A0A250IA79"/>
<dbReference type="InterPro" id="IPR004305">
    <property type="entry name" value="Thiaminase-2/PQQC"/>
</dbReference>
<keyword evidence="3" id="KW-1185">Reference proteome</keyword>
<evidence type="ECO:0000313" key="3">
    <source>
        <dbReference type="Proteomes" id="UP000217289"/>
    </source>
</evidence>
<dbReference type="OrthoDB" id="3467339at2"/>
<protein>
    <recommendedName>
        <fullName evidence="1">Thiaminase-2/PQQC domain-containing protein</fullName>
    </recommendedName>
</protein>
<evidence type="ECO:0000259" key="1">
    <source>
        <dbReference type="Pfam" id="PF03070"/>
    </source>
</evidence>
<feature type="domain" description="Thiaminase-2/PQQC" evidence="1">
    <location>
        <begin position="14"/>
        <end position="154"/>
    </location>
</feature>
<dbReference type="SUPFAM" id="SSF48613">
    <property type="entry name" value="Heme oxygenase-like"/>
    <property type="match status" value="1"/>
</dbReference>
<dbReference type="Gene3D" id="1.20.910.10">
    <property type="entry name" value="Heme oxygenase-like"/>
    <property type="match status" value="1"/>
</dbReference>
<dbReference type="EMBL" id="CP022163">
    <property type="protein sequence ID" value="ATB28098.1"/>
    <property type="molecule type" value="Genomic_DNA"/>
</dbReference>
<dbReference type="InterPro" id="IPR016084">
    <property type="entry name" value="Haem_Oase-like_multi-hlx"/>
</dbReference>
<accession>A0A250IA79</accession>
<dbReference type="Proteomes" id="UP000217289">
    <property type="component" value="Chromosome"/>
</dbReference>
<evidence type="ECO:0000313" key="2">
    <source>
        <dbReference type="EMBL" id="ATB28098.1"/>
    </source>
</evidence>
<gene>
    <name evidence="2" type="ORF">MEBOL_001543</name>
</gene>
<name>A0A250IA79_9BACT</name>
<reference evidence="2 3" key="1">
    <citation type="submission" date="2017-06" db="EMBL/GenBank/DDBJ databases">
        <authorList>
            <person name="Kim H.J."/>
            <person name="Triplett B.A."/>
        </authorList>
    </citation>
    <scope>NUCLEOTIDE SEQUENCE [LARGE SCALE GENOMIC DNA]</scope>
    <source>
        <strain evidence="2 3">DSM 14713</strain>
    </source>
</reference>
<dbReference type="KEGG" id="mbd:MEBOL_001543"/>
<dbReference type="Pfam" id="PF03070">
    <property type="entry name" value="TENA_THI-4"/>
    <property type="match status" value="1"/>
</dbReference>
<proteinExistence type="predicted"/>